<accession>A0A1T4PB32</accession>
<organism evidence="1 2">
    <name type="scientific">Marinactinospora thermotolerans DSM 45154</name>
    <dbReference type="NCBI Taxonomy" id="1122192"/>
    <lineage>
        <taxon>Bacteria</taxon>
        <taxon>Bacillati</taxon>
        <taxon>Actinomycetota</taxon>
        <taxon>Actinomycetes</taxon>
        <taxon>Streptosporangiales</taxon>
        <taxon>Nocardiopsidaceae</taxon>
        <taxon>Marinactinospora</taxon>
    </lineage>
</organism>
<dbReference type="EMBL" id="FUWS01000004">
    <property type="protein sequence ID" value="SJZ88591.1"/>
    <property type="molecule type" value="Genomic_DNA"/>
</dbReference>
<gene>
    <name evidence="1" type="ORF">SAMN02745673_01709</name>
</gene>
<reference evidence="1 2" key="1">
    <citation type="submission" date="2017-02" db="EMBL/GenBank/DDBJ databases">
        <authorList>
            <person name="Peterson S.W."/>
        </authorList>
    </citation>
    <scope>NUCLEOTIDE SEQUENCE [LARGE SCALE GENOMIC DNA]</scope>
    <source>
        <strain evidence="1 2">DSM 45154</strain>
    </source>
</reference>
<keyword evidence="2" id="KW-1185">Reference proteome</keyword>
<dbReference type="AlphaFoldDB" id="A0A1T4PB32"/>
<dbReference type="RefSeq" id="WP_078761089.1">
    <property type="nucleotide sequence ID" value="NZ_FUWS01000004.1"/>
</dbReference>
<dbReference type="Proteomes" id="UP000190637">
    <property type="component" value="Unassembled WGS sequence"/>
</dbReference>
<name>A0A1T4PB32_9ACTN</name>
<protein>
    <submittedName>
        <fullName evidence="1">Uncharacterized protein</fullName>
    </submittedName>
</protein>
<proteinExistence type="predicted"/>
<sequence>MDDGTTEPRGDGDFARPTDLLTAIPAYGPAREEAKGRITATTVRPGEDRPVKIVVEFEGAAGGHLEIATRRWEDGPSAGEQSVRAFCVERDYMQRRMNGDPGALPLPLPEGSAWSRQEIQVDGTARVFTVLTTPFSWVAGTELPGPFLLRVFATAPRPDLVSLSRITTEARLEPMRGRP</sequence>
<dbReference type="OrthoDB" id="3426402at2"/>
<evidence type="ECO:0000313" key="1">
    <source>
        <dbReference type="EMBL" id="SJZ88591.1"/>
    </source>
</evidence>
<evidence type="ECO:0000313" key="2">
    <source>
        <dbReference type="Proteomes" id="UP000190637"/>
    </source>
</evidence>